<evidence type="ECO:0008006" key="3">
    <source>
        <dbReference type="Google" id="ProtNLM"/>
    </source>
</evidence>
<feature type="compositionally biased region" description="Polar residues" evidence="1">
    <location>
        <begin position="22"/>
        <end position="38"/>
    </location>
</feature>
<proteinExistence type="predicted"/>
<protein>
    <recommendedName>
        <fullName evidence="3">NWD NACHT-NTPase N-terminal domain-containing protein</fullName>
    </recommendedName>
</protein>
<sequence>MSDPNRPSFRAFIRRLNPGKGNESSSDSMGTPASTPPVSQGRLPAVLASTSASSMSVPSVNVAVTKDPLPENISVGCSASKAEHGDTISTTDYEYKDQQVRFQQLWKEAIDNAKASKDSGKLSEVIREEQASAEDAEITLPALIKRLETEMKHFGTQKRLAEAMERIVPHLDRFAVVGDIPVSTNPTPAALPWAAVRFLLLNLTAGEEIRGKVVEGIAEITVLVFECSVYHELYLASPASTDLPVNTNLRQTIIDALSHCVRFLGFALRRQQAAAKAFTDVFRLDDFTGYLKDLIVSKDKLHDAGSLCEMHHSSQSRDQLRSLHDLMVDMRLESRYEAERCVLL</sequence>
<dbReference type="Proteomes" id="UP000030701">
    <property type="component" value="Unassembled WGS sequence"/>
</dbReference>
<name>X0MB95_FUSOX</name>
<dbReference type="HOGENOM" id="CLU_836902_0_0_1"/>
<evidence type="ECO:0000256" key="1">
    <source>
        <dbReference type="SAM" id="MobiDB-lite"/>
    </source>
</evidence>
<feature type="region of interest" description="Disordered" evidence="1">
    <location>
        <begin position="1"/>
        <end position="41"/>
    </location>
</feature>
<organism evidence="2">
    <name type="scientific">Fusarium oxysporum f. sp. vasinfectum 25433</name>
    <dbReference type="NCBI Taxonomy" id="1089449"/>
    <lineage>
        <taxon>Eukaryota</taxon>
        <taxon>Fungi</taxon>
        <taxon>Dikarya</taxon>
        <taxon>Ascomycota</taxon>
        <taxon>Pezizomycotina</taxon>
        <taxon>Sordariomycetes</taxon>
        <taxon>Hypocreomycetidae</taxon>
        <taxon>Hypocreales</taxon>
        <taxon>Nectriaceae</taxon>
        <taxon>Fusarium</taxon>
        <taxon>Fusarium oxysporum species complex</taxon>
    </lineage>
</organism>
<gene>
    <name evidence="2" type="ORF">FOTG_13989</name>
</gene>
<dbReference type="OrthoDB" id="674604at2759"/>
<dbReference type="AlphaFoldDB" id="X0MB95"/>
<dbReference type="EMBL" id="JH657980">
    <property type="protein sequence ID" value="EXM17885.1"/>
    <property type="molecule type" value="Genomic_DNA"/>
</dbReference>
<reference evidence="2" key="1">
    <citation type="submission" date="2011-11" db="EMBL/GenBank/DDBJ databases">
        <title>The Genome Sequence of Fusarium oxysporum Cotton.</title>
        <authorList>
            <consortium name="The Broad Institute Genome Sequencing Platform"/>
            <person name="Ma L.-J."/>
            <person name="Gale L.R."/>
            <person name="Schwartz D.C."/>
            <person name="Zhou S."/>
            <person name="Corby-Kistler H."/>
            <person name="Young S.K."/>
            <person name="Zeng Q."/>
            <person name="Gargeya S."/>
            <person name="Fitzgerald M."/>
            <person name="Haas B."/>
            <person name="Abouelleil A."/>
            <person name="Alvarado L."/>
            <person name="Arachchi H.M."/>
            <person name="Berlin A."/>
            <person name="Brown A."/>
            <person name="Chapman S.B."/>
            <person name="Chen Z."/>
            <person name="Dunbar C."/>
            <person name="Freedman E."/>
            <person name="Gearin G."/>
            <person name="Goldberg J."/>
            <person name="Griggs A."/>
            <person name="Gujja S."/>
            <person name="Heiman D."/>
            <person name="Howarth C."/>
            <person name="Larson L."/>
            <person name="Lui A."/>
            <person name="MacDonald P.J.P."/>
            <person name="Montmayeur A."/>
            <person name="Murphy C."/>
            <person name="Neiman D."/>
            <person name="Pearson M."/>
            <person name="Priest M."/>
            <person name="Roberts A."/>
            <person name="Saif S."/>
            <person name="Shea T."/>
            <person name="Shenoy N."/>
            <person name="Sisk P."/>
            <person name="Stolte C."/>
            <person name="Sykes S."/>
            <person name="Wortman J."/>
            <person name="Nusbaum C."/>
            <person name="Birren B."/>
        </authorList>
    </citation>
    <scope>NUCLEOTIDE SEQUENCE [LARGE SCALE GENOMIC DNA]</scope>
    <source>
        <strain evidence="2">25433</strain>
    </source>
</reference>
<evidence type="ECO:0000313" key="2">
    <source>
        <dbReference type="EMBL" id="EXM17885.1"/>
    </source>
</evidence>
<reference evidence="2" key="2">
    <citation type="submission" date="2012-05" db="EMBL/GenBank/DDBJ databases">
        <title>The Genome Annotation of Fusarium oxysporum Cotton.</title>
        <authorList>
            <consortium name="The Broad Institute Genomics Platform"/>
            <person name="Ma L.-J."/>
            <person name="Corby-Kistler H."/>
            <person name="Broz K."/>
            <person name="Gale L.R."/>
            <person name="Jonkers W."/>
            <person name="O'Donnell K."/>
            <person name="Ploetz R."/>
            <person name="Steinberg C."/>
            <person name="Schwartz D.C."/>
            <person name="VanEtten H."/>
            <person name="Zhou S."/>
            <person name="Young S.K."/>
            <person name="Zeng Q."/>
            <person name="Gargeya S."/>
            <person name="Fitzgerald M."/>
            <person name="Abouelleil A."/>
            <person name="Alvarado L."/>
            <person name="Chapman S.B."/>
            <person name="Gainer-Dewar J."/>
            <person name="Goldberg J."/>
            <person name="Griggs A."/>
            <person name="Gujja S."/>
            <person name="Hansen M."/>
            <person name="Howarth C."/>
            <person name="Imamovic A."/>
            <person name="Ireland A."/>
            <person name="Larimer J."/>
            <person name="McCowan C."/>
            <person name="Murphy C."/>
            <person name="Pearson M."/>
            <person name="Poon T.W."/>
            <person name="Priest M."/>
            <person name="Roberts A."/>
            <person name="Saif S."/>
            <person name="Shea T."/>
            <person name="Sykes S."/>
            <person name="Wortman J."/>
            <person name="Nusbaum C."/>
            <person name="Birren B."/>
        </authorList>
    </citation>
    <scope>NUCLEOTIDE SEQUENCE</scope>
    <source>
        <strain evidence="2">25433</strain>
    </source>
</reference>
<accession>X0MB95</accession>